<feature type="region of interest" description="Disordered" evidence="1">
    <location>
        <begin position="63"/>
        <end position="84"/>
    </location>
</feature>
<name>A0A5N4DC06_CAMDR</name>
<feature type="region of interest" description="Disordered" evidence="1">
    <location>
        <begin position="202"/>
        <end position="254"/>
    </location>
</feature>
<feature type="region of interest" description="Disordered" evidence="1">
    <location>
        <begin position="603"/>
        <end position="623"/>
    </location>
</feature>
<proteinExistence type="predicted"/>
<dbReference type="EMBL" id="JWIN03000013">
    <property type="protein sequence ID" value="KAB1268693.1"/>
    <property type="molecule type" value="Genomic_DNA"/>
</dbReference>
<reference evidence="2 3" key="1">
    <citation type="journal article" date="2019" name="Mol. Ecol. Resour.">
        <title>Improving Illumina assemblies with Hi-C and long reads: an example with the North African dromedary.</title>
        <authorList>
            <person name="Elbers J.P."/>
            <person name="Rogers M.F."/>
            <person name="Perelman P.L."/>
            <person name="Proskuryakova A.A."/>
            <person name="Serdyukova N.A."/>
            <person name="Johnson W.E."/>
            <person name="Horin P."/>
            <person name="Corander J."/>
            <person name="Murphy D."/>
            <person name="Burger P.A."/>
        </authorList>
    </citation>
    <scope>NUCLEOTIDE SEQUENCE [LARGE SCALE GENOMIC DNA]</scope>
    <source>
        <strain evidence="2">Drom800</strain>
        <tissue evidence="2">Blood</tissue>
    </source>
</reference>
<gene>
    <name evidence="2" type="ORF">Cadr_000013706</name>
</gene>
<comment type="caution">
    <text evidence="2">The sequence shown here is derived from an EMBL/GenBank/DDBJ whole genome shotgun (WGS) entry which is preliminary data.</text>
</comment>
<dbReference type="Proteomes" id="UP000299084">
    <property type="component" value="Unassembled WGS sequence"/>
</dbReference>
<feature type="region of interest" description="Disordered" evidence="1">
    <location>
        <begin position="343"/>
        <end position="409"/>
    </location>
</feature>
<protein>
    <submittedName>
        <fullName evidence="2">Uncharacterized protein</fullName>
    </submittedName>
</protein>
<organism evidence="2 3">
    <name type="scientific">Camelus dromedarius</name>
    <name type="common">Dromedary</name>
    <name type="synonym">Arabian camel</name>
    <dbReference type="NCBI Taxonomy" id="9838"/>
    <lineage>
        <taxon>Eukaryota</taxon>
        <taxon>Metazoa</taxon>
        <taxon>Chordata</taxon>
        <taxon>Craniata</taxon>
        <taxon>Vertebrata</taxon>
        <taxon>Euteleostomi</taxon>
        <taxon>Mammalia</taxon>
        <taxon>Eutheria</taxon>
        <taxon>Laurasiatheria</taxon>
        <taxon>Artiodactyla</taxon>
        <taxon>Tylopoda</taxon>
        <taxon>Camelidae</taxon>
        <taxon>Camelus</taxon>
    </lineage>
</organism>
<dbReference type="AlphaFoldDB" id="A0A5N4DC06"/>
<accession>A0A5N4DC06</accession>
<evidence type="ECO:0000313" key="2">
    <source>
        <dbReference type="EMBL" id="KAB1268693.1"/>
    </source>
</evidence>
<keyword evidence="3" id="KW-1185">Reference proteome</keyword>
<evidence type="ECO:0000313" key="3">
    <source>
        <dbReference type="Proteomes" id="UP000299084"/>
    </source>
</evidence>
<feature type="compositionally biased region" description="Low complexity" evidence="1">
    <location>
        <begin position="213"/>
        <end position="235"/>
    </location>
</feature>
<feature type="compositionally biased region" description="Polar residues" evidence="1">
    <location>
        <begin position="116"/>
        <end position="131"/>
    </location>
</feature>
<feature type="compositionally biased region" description="Pro residues" evidence="1">
    <location>
        <begin position="236"/>
        <end position="245"/>
    </location>
</feature>
<feature type="compositionally biased region" description="Polar residues" evidence="1">
    <location>
        <begin position="353"/>
        <end position="362"/>
    </location>
</feature>
<sequence>MWSCSHSARGRGNRNFHSATFTAHPLSLGHECWRAPWLGRTHRGEVAGRPPGAQAGRWEMQGTSWGRGPGRGSAGHQRGAPCIPGKGSDFLAGLRDTTENKGSYQCFVRPTLPCGEQQTEPGETRSSQDTTRLAAHKALPSRLSTEDTSPRPPLLCLLSPQTISRVLEIRHMRRLSTQIQTCITHLPTSTWVNTASTCGGKSELRLLQPPPTNNVVVPPFLGGRPSPRTQSSQPSPSGPGPPPPASTVHAAGPLSPRQAPWSSLLLHPHPTVWSPAHPHVTSFWPFSCTQPLWGPRFLLMCSLTAPEGRPLPCQHPAQGQRSLLAGLVAEGGEQPWEGQVWHHLSSSKEGGFQRSTPRQSQQESKRRGSQSQKGTGHPATPPHEAGAERTRRPPTLTRGHVTRRRLNAPVNRAQAAECCAPLTTSRRAFISPHPPHVQDCPPCTWRAQIVSGAHVLRWGQFPCRCGLSLRVHARRFPCRGSSLTPAELPSPPGCPPPLGIQAGPTWYSPGTAGWRGWWRSCRSPAGRSTPLHSNRLIPSTCPLPSPVVQHLPLTLPQPQGPISPPLGPSCGHLPRGLTSTQSGQGRARALTLHPASALSIILPSPPPVTAKAQRPCPPWPQRRGRNYQPAEVLEADVELMPAAHLPAMGAVDVICGGQTGQGLCWGPALCSHHGELPGRGTP</sequence>
<feature type="region of interest" description="Disordered" evidence="1">
    <location>
        <begin position="112"/>
        <end position="132"/>
    </location>
</feature>
<evidence type="ECO:0000256" key="1">
    <source>
        <dbReference type="SAM" id="MobiDB-lite"/>
    </source>
</evidence>